<dbReference type="InterPro" id="IPR011101">
    <property type="entry name" value="DUF5131"/>
</dbReference>
<organism evidence="1">
    <name type="scientific">marine sediment metagenome</name>
    <dbReference type="NCBI Taxonomy" id="412755"/>
    <lineage>
        <taxon>unclassified sequences</taxon>
        <taxon>metagenomes</taxon>
        <taxon>ecological metagenomes</taxon>
    </lineage>
</organism>
<evidence type="ECO:0000313" key="1">
    <source>
        <dbReference type="EMBL" id="GAG99849.1"/>
    </source>
</evidence>
<name>X1BVR2_9ZZZZ</name>
<sequence>GKYLYFVSIEPILEKVNPLDLIFLDWVIVGAETGKRKGRVIPKKEWIKSLVDYCRENDIPIYLKNSLRGIYPVETKEFPETELKLF</sequence>
<gene>
    <name evidence="1" type="ORF">S01H4_37388</name>
</gene>
<evidence type="ECO:0008006" key="2">
    <source>
        <dbReference type="Google" id="ProtNLM"/>
    </source>
</evidence>
<proteinExistence type="predicted"/>
<dbReference type="EMBL" id="BART01020081">
    <property type="protein sequence ID" value="GAG99849.1"/>
    <property type="molecule type" value="Genomic_DNA"/>
</dbReference>
<dbReference type="Pfam" id="PF07505">
    <property type="entry name" value="DUF5131"/>
    <property type="match status" value="1"/>
</dbReference>
<comment type="caution">
    <text evidence="1">The sequence shown here is derived from an EMBL/GenBank/DDBJ whole genome shotgun (WGS) entry which is preliminary data.</text>
</comment>
<accession>X1BVR2</accession>
<dbReference type="AlphaFoldDB" id="X1BVR2"/>
<feature type="non-terminal residue" evidence="1">
    <location>
        <position position="1"/>
    </location>
</feature>
<protein>
    <recommendedName>
        <fullName evidence="2">DUF5131 family protein</fullName>
    </recommendedName>
</protein>
<reference evidence="1" key="1">
    <citation type="journal article" date="2014" name="Front. Microbiol.">
        <title>High frequency of phylogenetically diverse reductive dehalogenase-homologous genes in deep subseafloor sedimentary metagenomes.</title>
        <authorList>
            <person name="Kawai M."/>
            <person name="Futagami T."/>
            <person name="Toyoda A."/>
            <person name="Takaki Y."/>
            <person name="Nishi S."/>
            <person name="Hori S."/>
            <person name="Arai W."/>
            <person name="Tsubouchi T."/>
            <person name="Morono Y."/>
            <person name="Uchiyama I."/>
            <person name="Ito T."/>
            <person name="Fujiyama A."/>
            <person name="Inagaki F."/>
            <person name="Takami H."/>
        </authorList>
    </citation>
    <scope>NUCLEOTIDE SEQUENCE</scope>
    <source>
        <strain evidence="1">Expedition CK06-06</strain>
    </source>
</reference>